<sequence length="334" mass="38850">MDVNEISKVNLQREEQETISLISTLPSDIDFNGTKLFKYQTCWYDKKTLQGILNFQRGFKPQETDIIISSFPKSGTTWLKALTVALLERSKNSSNHPLLSDNPHGLVPVLELRLYTETSKPDLTSFSSTPRLFSTHVPFHTLQEALKNTPCKVVYIWRNVKDALVSLWYFECANLKIKVEEERSLLETMFESFCRGVSYYGPFWEHVLSYWRGSLEDSKNVLFLRYEELKIEPSDQLKRLAEFLGVPFSVEEEKSGCVEEILNLCSLRNLKNLEVNKTGKTARGVEHKNFFRKGEVGDSKNYLTPEMERRIDMIIEERFRVADLKFSSKLNVWF</sequence>
<dbReference type="Proteomes" id="UP001642260">
    <property type="component" value="Unassembled WGS sequence"/>
</dbReference>
<dbReference type="Gene3D" id="3.40.50.300">
    <property type="entry name" value="P-loop containing nucleotide triphosphate hydrolases"/>
    <property type="match status" value="1"/>
</dbReference>
<dbReference type="EC" id="2.8.2.-" evidence="3"/>
<dbReference type="AlphaFoldDB" id="A0ABC8K1T2"/>
<comment type="caution">
    <text evidence="5">The sequence shown here is derived from an EMBL/GenBank/DDBJ whole genome shotgun (WGS) entry which is preliminary data.</text>
</comment>
<evidence type="ECO:0000259" key="4">
    <source>
        <dbReference type="Pfam" id="PF00685"/>
    </source>
</evidence>
<dbReference type="InterPro" id="IPR000863">
    <property type="entry name" value="Sulfotransferase_dom"/>
</dbReference>
<accession>A0ABC8K1T2</accession>
<dbReference type="InterPro" id="IPR027417">
    <property type="entry name" value="P-loop_NTPase"/>
</dbReference>
<dbReference type="GO" id="GO:0016740">
    <property type="term" value="F:transferase activity"/>
    <property type="evidence" value="ECO:0007669"/>
    <property type="project" value="UniProtKB-KW"/>
</dbReference>
<comment type="similarity">
    <text evidence="1 3">Belongs to the sulfotransferase 1 family.</text>
</comment>
<evidence type="ECO:0000313" key="6">
    <source>
        <dbReference type="Proteomes" id="UP001642260"/>
    </source>
</evidence>
<gene>
    <name evidence="5" type="ORF">ERUC_LOCUS17746</name>
</gene>
<protein>
    <recommendedName>
        <fullName evidence="3">Sulfotransferase</fullName>
        <ecNumber evidence="3">2.8.2.-</ecNumber>
    </recommendedName>
</protein>
<evidence type="ECO:0000256" key="1">
    <source>
        <dbReference type="ARBA" id="ARBA00005771"/>
    </source>
</evidence>
<dbReference type="EMBL" id="CAKOAT010164043">
    <property type="protein sequence ID" value="CAH8349781.1"/>
    <property type="molecule type" value="Genomic_DNA"/>
</dbReference>
<name>A0ABC8K1T2_ERUVS</name>
<keyword evidence="2 3" id="KW-0808">Transferase</keyword>
<proteinExistence type="inferred from homology"/>
<reference evidence="5 6" key="1">
    <citation type="submission" date="2022-03" db="EMBL/GenBank/DDBJ databases">
        <authorList>
            <person name="Macdonald S."/>
            <person name="Ahmed S."/>
            <person name="Newling K."/>
        </authorList>
    </citation>
    <scope>NUCLEOTIDE SEQUENCE [LARGE SCALE GENOMIC DNA]</scope>
</reference>
<dbReference type="Pfam" id="PF00685">
    <property type="entry name" value="Sulfotransfer_1"/>
    <property type="match status" value="1"/>
</dbReference>
<feature type="domain" description="Sulfotransferase" evidence="4">
    <location>
        <begin position="64"/>
        <end position="319"/>
    </location>
</feature>
<keyword evidence="6" id="KW-1185">Reference proteome</keyword>
<dbReference type="PANTHER" id="PTHR11783">
    <property type="entry name" value="SULFOTRANSFERASE SULT"/>
    <property type="match status" value="1"/>
</dbReference>
<evidence type="ECO:0000313" key="5">
    <source>
        <dbReference type="EMBL" id="CAH8349781.1"/>
    </source>
</evidence>
<evidence type="ECO:0000256" key="2">
    <source>
        <dbReference type="ARBA" id="ARBA00022679"/>
    </source>
</evidence>
<organism evidence="5 6">
    <name type="scientific">Eruca vesicaria subsp. sativa</name>
    <name type="common">Garden rocket</name>
    <name type="synonym">Eruca sativa</name>
    <dbReference type="NCBI Taxonomy" id="29727"/>
    <lineage>
        <taxon>Eukaryota</taxon>
        <taxon>Viridiplantae</taxon>
        <taxon>Streptophyta</taxon>
        <taxon>Embryophyta</taxon>
        <taxon>Tracheophyta</taxon>
        <taxon>Spermatophyta</taxon>
        <taxon>Magnoliopsida</taxon>
        <taxon>eudicotyledons</taxon>
        <taxon>Gunneridae</taxon>
        <taxon>Pentapetalae</taxon>
        <taxon>rosids</taxon>
        <taxon>malvids</taxon>
        <taxon>Brassicales</taxon>
        <taxon>Brassicaceae</taxon>
        <taxon>Brassiceae</taxon>
        <taxon>Eruca</taxon>
    </lineage>
</organism>
<evidence type="ECO:0000256" key="3">
    <source>
        <dbReference type="RuleBase" id="RU361155"/>
    </source>
</evidence>
<dbReference type="SUPFAM" id="SSF52540">
    <property type="entry name" value="P-loop containing nucleoside triphosphate hydrolases"/>
    <property type="match status" value="1"/>
</dbReference>